<gene>
    <name evidence="12" type="ORF">D2N39_18250</name>
</gene>
<dbReference type="InterPro" id="IPR051161">
    <property type="entry name" value="Mannose-6P_isomerase_type2"/>
</dbReference>
<dbReference type="EMBL" id="QXXQ01000014">
    <property type="protein sequence ID" value="RID90309.1"/>
    <property type="molecule type" value="Genomic_DNA"/>
</dbReference>
<dbReference type="GO" id="GO:0016853">
    <property type="term" value="F:isomerase activity"/>
    <property type="evidence" value="ECO:0007669"/>
    <property type="project" value="UniProtKB-KW"/>
</dbReference>
<dbReference type="FunFam" id="2.60.120.10:FF:000032">
    <property type="entry name" value="Mannose-1-phosphate guanylyltransferase/mannose-6-phosphate isomerase"/>
    <property type="match status" value="1"/>
</dbReference>
<dbReference type="CDD" id="cd02213">
    <property type="entry name" value="cupin_PMI_typeII_C"/>
    <property type="match status" value="1"/>
</dbReference>
<keyword evidence="12" id="KW-0413">Isomerase</keyword>
<accession>A0A398BI87</accession>
<evidence type="ECO:0000256" key="2">
    <source>
        <dbReference type="ARBA" id="ARBA00012387"/>
    </source>
</evidence>
<reference evidence="12 13" key="1">
    <citation type="submission" date="2018-09" db="EMBL/GenBank/DDBJ databases">
        <title>Gemmobacter lutimaris sp. nov., a marine bacterium isolated from tidal flat.</title>
        <authorList>
            <person name="Lee D.W."/>
            <person name="Yoo Y."/>
            <person name="Kim J.-J."/>
            <person name="Kim B.S."/>
        </authorList>
    </citation>
    <scope>NUCLEOTIDE SEQUENCE [LARGE SCALE GENOMIC DNA]</scope>
    <source>
        <strain evidence="12 13">YJ-T1-11</strain>
    </source>
</reference>
<dbReference type="SUPFAM" id="SSF51182">
    <property type="entry name" value="RmlC-like cupins"/>
    <property type="match status" value="1"/>
</dbReference>
<dbReference type="InterPro" id="IPR006375">
    <property type="entry name" value="Man1P_GuaTrfase/Man6P_Isoase"/>
</dbReference>
<evidence type="ECO:0000256" key="7">
    <source>
        <dbReference type="ARBA" id="ARBA00047343"/>
    </source>
</evidence>
<dbReference type="InterPro" id="IPR014710">
    <property type="entry name" value="RmlC-like_jellyroll"/>
</dbReference>
<dbReference type="Gene3D" id="2.60.120.10">
    <property type="entry name" value="Jelly Rolls"/>
    <property type="match status" value="1"/>
</dbReference>
<dbReference type="PANTHER" id="PTHR46390">
    <property type="entry name" value="MANNOSE-1-PHOSPHATE GUANYLYLTRANSFERASE"/>
    <property type="match status" value="1"/>
</dbReference>
<comment type="similarity">
    <text evidence="1 8">Belongs to the mannose-6-phosphate isomerase type 2 family.</text>
</comment>
<dbReference type="InterPro" id="IPR054566">
    <property type="entry name" value="ManC/GMP-like_b-helix"/>
</dbReference>
<dbReference type="GO" id="GO:0000271">
    <property type="term" value="P:polysaccharide biosynthetic process"/>
    <property type="evidence" value="ECO:0007669"/>
    <property type="project" value="InterPro"/>
</dbReference>
<dbReference type="GO" id="GO:0005525">
    <property type="term" value="F:GTP binding"/>
    <property type="evidence" value="ECO:0007669"/>
    <property type="project" value="UniProtKB-KW"/>
</dbReference>
<keyword evidence="13" id="KW-1185">Reference proteome</keyword>
<dbReference type="CDD" id="cd02509">
    <property type="entry name" value="GDP-M1P_Guanylyltransferase"/>
    <property type="match status" value="1"/>
</dbReference>
<dbReference type="InterPro" id="IPR049577">
    <property type="entry name" value="GMPP_N"/>
</dbReference>
<dbReference type="SUPFAM" id="SSF53448">
    <property type="entry name" value="Nucleotide-diphospho-sugar transferases"/>
    <property type="match status" value="1"/>
</dbReference>
<dbReference type="RefSeq" id="WP_119136212.1">
    <property type="nucleotide sequence ID" value="NZ_QXXQ01000014.1"/>
</dbReference>
<name>A0A398BI87_9RHOB</name>
<dbReference type="InterPro" id="IPR029044">
    <property type="entry name" value="Nucleotide-diphossugar_trans"/>
</dbReference>
<dbReference type="NCBIfam" id="TIGR01479">
    <property type="entry name" value="GMP_PMI"/>
    <property type="match status" value="1"/>
</dbReference>
<dbReference type="AlphaFoldDB" id="A0A398BI87"/>
<evidence type="ECO:0000313" key="13">
    <source>
        <dbReference type="Proteomes" id="UP000266649"/>
    </source>
</evidence>
<keyword evidence="6" id="KW-0342">GTP-binding</keyword>
<dbReference type="Pfam" id="PF01050">
    <property type="entry name" value="MannoseP_isomer"/>
    <property type="match status" value="1"/>
</dbReference>
<dbReference type="Pfam" id="PF00483">
    <property type="entry name" value="NTP_transferase"/>
    <property type="match status" value="1"/>
</dbReference>
<evidence type="ECO:0000256" key="6">
    <source>
        <dbReference type="ARBA" id="ARBA00023134"/>
    </source>
</evidence>
<evidence type="ECO:0000256" key="5">
    <source>
        <dbReference type="ARBA" id="ARBA00022741"/>
    </source>
</evidence>
<feature type="domain" description="Nucleotidyl transferase" evidence="9">
    <location>
        <begin position="8"/>
        <end position="289"/>
    </location>
</feature>
<evidence type="ECO:0000256" key="1">
    <source>
        <dbReference type="ARBA" id="ARBA00006115"/>
    </source>
</evidence>
<proteinExistence type="inferred from homology"/>
<dbReference type="Gene3D" id="3.90.550.10">
    <property type="entry name" value="Spore Coat Polysaccharide Biosynthesis Protein SpsA, Chain A"/>
    <property type="match status" value="1"/>
</dbReference>
<dbReference type="OrthoDB" id="9806359at2"/>
<evidence type="ECO:0000259" key="11">
    <source>
        <dbReference type="Pfam" id="PF22640"/>
    </source>
</evidence>
<comment type="caution">
    <text evidence="12">The sequence shown here is derived from an EMBL/GenBank/DDBJ whole genome shotgun (WGS) entry which is preliminary data.</text>
</comment>
<dbReference type="PANTHER" id="PTHR46390:SF1">
    <property type="entry name" value="MANNOSE-1-PHOSPHATE GUANYLYLTRANSFERASE"/>
    <property type="match status" value="1"/>
</dbReference>
<dbReference type="GO" id="GO:0004475">
    <property type="term" value="F:mannose-1-phosphate guanylyltransferase (GTP) activity"/>
    <property type="evidence" value="ECO:0007669"/>
    <property type="project" value="UniProtKB-EC"/>
</dbReference>
<keyword evidence="4 12" id="KW-0548">Nucleotidyltransferase</keyword>
<evidence type="ECO:0000259" key="10">
    <source>
        <dbReference type="Pfam" id="PF01050"/>
    </source>
</evidence>
<evidence type="ECO:0000313" key="12">
    <source>
        <dbReference type="EMBL" id="RID90309.1"/>
    </source>
</evidence>
<protein>
    <recommendedName>
        <fullName evidence="2">mannose-1-phosphate guanylyltransferase</fullName>
        <ecNumber evidence="2">2.7.7.13</ecNumber>
    </recommendedName>
</protein>
<feature type="domain" description="Mannose-6-phosphate isomerase type II C-terminal" evidence="10">
    <location>
        <begin position="370"/>
        <end position="475"/>
    </location>
</feature>
<dbReference type="GO" id="GO:0009298">
    <property type="term" value="P:GDP-mannose biosynthetic process"/>
    <property type="evidence" value="ECO:0007669"/>
    <property type="project" value="TreeGrafter"/>
</dbReference>
<evidence type="ECO:0000256" key="8">
    <source>
        <dbReference type="RuleBase" id="RU004190"/>
    </source>
</evidence>
<keyword evidence="3 12" id="KW-0808">Transferase</keyword>
<dbReference type="Proteomes" id="UP000266649">
    <property type="component" value="Unassembled WGS sequence"/>
</dbReference>
<evidence type="ECO:0000256" key="3">
    <source>
        <dbReference type="ARBA" id="ARBA00022679"/>
    </source>
</evidence>
<evidence type="ECO:0000256" key="4">
    <source>
        <dbReference type="ARBA" id="ARBA00022695"/>
    </source>
</evidence>
<dbReference type="InterPro" id="IPR001538">
    <property type="entry name" value="Man6P_isomerase-2_C"/>
</dbReference>
<dbReference type="EC" id="2.7.7.13" evidence="2"/>
<dbReference type="InterPro" id="IPR005835">
    <property type="entry name" value="NTP_transferase_dom"/>
</dbReference>
<dbReference type="InterPro" id="IPR011051">
    <property type="entry name" value="RmlC_Cupin_sf"/>
</dbReference>
<organism evidence="12 13">
    <name type="scientific">Gemmobacter lutimaris</name>
    <dbReference type="NCBI Taxonomy" id="2306023"/>
    <lineage>
        <taxon>Bacteria</taxon>
        <taxon>Pseudomonadati</taxon>
        <taxon>Pseudomonadota</taxon>
        <taxon>Alphaproteobacteria</taxon>
        <taxon>Rhodobacterales</taxon>
        <taxon>Paracoccaceae</taxon>
        <taxon>Gemmobacter</taxon>
    </lineage>
</organism>
<dbReference type="Pfam" id="PF22640">
    <property type="entry name" value="ManC_GMP_beta-helix"/>
    <property type="match status" value="1"/>
</dbReference>
<comment type="catalytic activity">
    <reaction evidence="7">
        <text>alpha-D-mannose 1-phosphate + GTP + H(+) = GDP-alpha-D-mannose + diphosphate</text>
        <dbReference type="Rhea" id="RHEA:15229"/>
        <dbReference type="ChEBI" id="CHEBI:15378"/>
        <dbReference type="ChEBI" id="CHEBI:33019"/>
        <dbReference type="ChEBI" id="CHEBI:37565"/>
        <dbReference type="ChEBI" id="CHEBI:57527"/>
        <dbReference type="ChEBI" id="CHEBI:58409"/>
        <dbReference type="EC" id="2.7.7.13"/>
    </reaction>
</comment>
<feature type="domain" description="MannoseP isomerase/GMP-like beta-helix" evidence="11">
    <location>
        <begin position="305"/>
        <end position="357"/>
    </location>
</feature>
<sequence length="485" mass="51581">MTLPQITPVLLCGGSGTRLWPLSRKSYPKQFALEIDSRSLFQATALRLTGRAEGCDFAAPLVVTGSDFRFIVTEQLASAGVDPGPILIEPSARNTAPAVLAAALHLLAADPGAIALVAPSDHAVPDPAAFHAAIARGLPALEEGRIVTFGITPERPETGYGWLELVGPVSADGTPVALSRFVEKPDSAQAGTMMAAGNFLWNAGIFLFRAADLVAAYRRLQPAMVAGVEAALATGRPDLGFLRLAEGPWTALEDISIDYAVMEKSDNLSVVPYDAGWSDLGGWDAVWRAGGPDAAGNVTSAHATAIDCRDTLLRSESPAVELVGIGLEGLIAVAMPDAVLVAAADRAQDVKQAVSALKARGAPQAETLPRDYRPWGWYESLVIGDRFQVKRIHVHPGAALSLQSHFHRSEHWIVVEGTARVTVGEEVRLLTENQSVYIPLGAVHRMENPGKVPMVLIEVQTGSYLGEDDIIRFDDVYARGQGAKV</sequence>
<evidence type="ECO:0000259" key="9">
    <source>
        <dbReference type="Pfam" id="PF00483"/>
    </source>
</evidence>
<keyword evidence="5" id="KW-0547">Nucleotide-binding</keyword>